<name>A0A062XQD4_9BACT</name>
<keyword evidence="1" id="KW-0175">Coiled coil</keyword>
<feature type="coiled-coil region" evidence="1">
    <location>
        <begin position="49"/>
        <end position="79"/>
    </location>
</feature>
<keyword evidence="2" id="KW-0812">Transmembrane</keyword>
<organism evidence="3 4">
    <name type="scientific">Thermoanaerobaculum aquaticum</name>
    <dbReference type="NCBI Taxonomy" id="1312852"/>
    <lineage>
        <taxon>Bacteria</taxon>
        <taxon>Pseudomonadati</taxon>
        <taxon>Acidobacteriota</taxon>
        <taxon>Thermoanaerobaculia</taxon>
        <taxon>Thermoanaerobaculales</taxon>
        <taxon>Thermoanaerobaculaceae</taxon>
        <taxon>Thermoanaerobaculum</taxon>
    </lineage>
</organism>
<proteinExistence type="predicted"/>
<dbReference type="RefSeq" id="WP_038046588.1">
    <property type="nucleotide sequence ID" value="NZ_JMFG01000003.1"/>
</dbReference>
<dbReference type="Proteomes" id="UP000027284">
    <property type="component" value="Unassembled WGS sequence"/>
</dbReference>
<dbReference type="STRING" id="1312852.EG19_07485"/>
<evidence type="ECO:0000256" key="1">
    <source>
        <dbReference type="SAM" id="Coils"/>
    </source>
</evidence>
<evidence type="ECO:0000313" key="3">
    <source>
        <dbReference type="EMBL" id="KDA54822.1"/>
    </source>
</evidence>
<keyword evidence="4" id="KW-1185">Reference proteome</keyword>
<accession>A0A062XQD4</accession>
<evidence type="ECO:0000313" key="4">
    <source>
        <dbReference type="Proteomes" id="UP000027284"/>
    </source>
</evidence>
<feature type="transmembrane region" description="Helical" evidence="2">
    <location>
        <begin position="21"/>
        <end position="44"/>
    </location>
</feature>
<keyword evidence="2" id="KW-0472">Membrane</keyword>
<gene>
    <name evidence="3" type="ORF">EG19_07485</name>
</gene>
<sequence length="125" mass="14191">MTIISYRPQNAWLRPKLDQGWWRWFLTSLAYGGLVAVVLISAALPRQERVRLAYEIAQLRKETARLERQVQELELAKHRLLAPSRLAQSLPQLGLSLPQPEQVLYLTPQGELVAPTPTKNPGGTR</sequence>
<keyword evidence="2" id="KW-1133">Transmembrane helix</keyword>
<evidence type="ECO:0008006" key="5">
    <source>
        <dbReference type="Google" id="ProtNLM"/>
    </source>
</evidence>
<comment type="caution">
    <text evidence="3">The sequence shown here is derived from an EMBL/GenBank/DDBJ whole genome shotgun (WGS) entry which is preliminary data.</text>
</comment>
<dbReference type="AlphaFoldDB" id="A0A062XQD4"/>
<evidence type="ECO:0000256" key="2">
    <source>
        <dbReference type="SAM" id="Phobius"/>
    </source>
</evidence>
<reference evidence="3 4" key="1">
    <citation type="submission" date="2014-04" db="EMBL/GenBank/DDBJ databases">
        <title>The Genome Sequence of Thermoanaerobaculum aquaticum MP-01, The First Cultivated Group 23 Acidobacterium.</title>
        <authorList>
            <person name="Stamps B.W."/>
            <person name="Losey N.A."/>
            <person name="Lawson P.A."/>
            <person name="Stevenson B.S."/>
        </authorList>
    </citation>
    <scope>NUCLEOTIDE SEQUENCE [LARGE SCALE GENOMIC DNA]</scope>
    <source>
        <strain evidence="3 4">MP-01</strain>
    </source>
</reference>
<protein>
    <recommendedName>
        <fullName evidence="5">Cell division protein FtsL</fullName>
    </recommendedName>
</protein>
<dbReference type="EMBL" id="JMFG01000003">
    <property type="protein sequence ID" value="KDA54822.1"/>
    <property type="molecule type" value="Genomic_DNA"/>
</dbReference>